<dbReference type="PANTHER" id="PTHR19339">
    <property type="entry name" value="T CELL RECEPTOR ALPHA VARIABLE 39"/>
    <property type="match status" value="1"/>
</dbReference>
<evidence type="ECO:0000256" key="3">
    <source>
        <dbReference type="ARBA" id="ARBA00022729"/>
    </source>
</evidence>
<dbReference type="InterPro" id="IPR007110">
    <property type="entry name" value="Ig-like_dom"/>
</dbReference>
<organism evidence="10 11">
    <name type="scientific">Oryzias latipes</name>
    <name type="common">Japanese rice fish</name>
    <name type="synonym">Japanese killifish</name>
    <dbReference type="NCBI Taxonomy" id="8090"/>
    <lineage>
        <taxon>Eukaryota</taxon>
        <taxon>Metazoa</taxon>
        <taxon>Chordata</taxon>
        <taxon>Craniata</taxon>
        <taxon>Vertebrata</taxon>
        <taxon>Euteleostomi</taxon>
        <taxon>Actinopterygii</taxon>
        <taxon>Neopterygii</taxon>
        <taxon>Teleostei</taxon>
        <taxon>Neoteleostei</taxon>
        <taxon>Acanthomorphata</taxon>
        <taxon>Ovalentaria</taxon>
        <taxon>Atherinomorphae</taxon>
        <taxon>Beloniformes</taxon>
        <taxon>Adrianichthyidae</taxon>
        <taxon>Oryziinae</taxon>
        <taxon>Oryzias</taxon>
    </lineage>
</organism>
<dbReference type="PANTHER" id="PTHR19339:SF5">
    <property type="entry name" value="IG-LIKE DOMAIN-CONTAINING PROTEIN"/>
    <property type="match status" value="1"/>
</dbReference>
<reference evidence="10 11" key="2">
    <citation type="submission" date="2017-04" db="EMBL/GenBank/DDBJ databases">
        <title>CpG methylation of centromeres and impact of large insertions on vertebrate speciation.</title>
        <authorList>
            <person name="Ichikawa K."/>
            <person name="Yoshimura J."/>
            <person name="Morishita S."/>
        </authorList>
    </citation>
    <scope>NUCLEOTIDE SEQUENCE</scope>
    <source>
        <strain evidence="10 11">HNI</strain>
    </source>
</reference>
<reference evidence="10" key="3">
    <citation type="submission" date="2025-08" db="UniProtKB">
        <authorList>
            <consortium name="Ensembl"/>
        </authorList>
    </citation>
    <scope>IDENTIFICATION</scope>
    <source>
        <strain evidence="10">HNI</strain>
    </source>
</reference>
<proteinExistence type="predicted"/>
<keyword evidence="4" id="KW-0472">Membrane</keyword>
<evidence type="ECO:0000256" key="2">
    <source>
        <dbReference type="ARBA" id="ARBA00022475"/>
    </source>
</evidence>
<feature type="domain" description="Ig-like" evidence="9">
    <location>
        <begin position="1"/>
        <end position="106"/>
    </location>
</feature>
<dbReference type="SMART" id="SM00406">
    <property type="entry name" value="IGv"/>
    <property type="match status" value="1"/>
</dbReference>
<keyword evidence="8" id="KW-1279">T cell receptor</keyword>
<keyword evidence="8" id="KW-0391">Immunity</keyword>
<evidence type="ECO:0000256" key="5">
    <source>
        <dbReference type="ARBA" id="ARBA00023157"/>
    </source>
</evidence>
<dbReference type="GO" id="GO:0042101">
    <property type="term" value="C:T cell receptor complex"/>
    <property type="evidence" value="ECO:0007669"/>
    <property type="project" value="UniProtKB-KW"/>
</dbReference>
<evidence type="ECO:0000256" key="1">
    <source>
        <dbReference type="ARBA" id="ARBA00004236"/>
    </source>
</evidence>
<dbReference type="Pfam" id="PF07686">
    <property type="entry name" value="V-set"/>
    <property type="match status" value="1"/>
</dbReference>
<dbReference type="InterPro" id="IPR051896">
    <property type="entry name" value="TCR_alpha_variable"/>
</dbReference>
<reference evidence="10" key="4">
    <citation type="submission" date="2025-09" db="UniProtKB">
        <authorList>
            <consortium name="Ensembl"/>
        </authorList>
    </citation>
    <scope>IDENTIFICATION</scope>
    <source>
        <strain evidence="10">HNI</strain>
    </source>
</reference>
<dbReference type="SMART" id="SM00409">
    <property type="entry name" value="IG"/>
    <property type="match status" value="1"/>
</dbReference>
<comment type="subcellular location">
    <subcellularLocation>
        <location evidence="1">Cell membrane</location>
    </subcellularLocation>
</comment>
<keyword evidence="6" id="KW-0325">Glycoprotein</keyword>
<dbReference type="SUPFAM" id="SSF48726">
    <property type="entry name" value="Immunoglobulin"/>
    <property type="match status" value="1"/>
</dbReference>
<keyword evidence="8" id="KW-1064">Adaptive immunity</keyword>
<dbReference type="InterPro" id="IPR013783">
    <property type="entry name" value="Ig-like_fold"/>
</dbReference>
<keyword evidence="2" id="KW-1003">Cell membrane</keyword>
<evidence type="ECO:0000256" key="6">
    <source>
        <dbReference type="ARBA" id="ARBA00023180"/>
    </source>
</evidence>
<comment type="subunit">
    <text evidence="7">Alpha-beta TR is a heterodimer composed of an alpha and beta chain; disulfide-linked. The alpha-beta TR is associated with the transmembrane signaling CD3 coreceptor proteins to form the TR-CD3 (TcR or TCR). The assembly of alpha-beta TR heterodimers with CD3 occurs in the endoplasmic reticulum where a single alpha-beta TR heterodimer associates with one CD3D-CD3E heterodimer, one CD3G-CD3E heterodimer and one CD247 homodimer forming a stable octameric structure. CD3D-CD3E and CD3G-CD3E heterodimers preferentially associate with TR alpha and TR beta chains, respectively. The association of the CD247 homodimer is the last step of TcR assembly in the endoplasmic reticulum and is required for transport to the cell surface.</text>
</comment>
<dbReference type="Gene3D" id="2.60.40.10">
    <property type="entry name" value="Immunoglobulins"/>
    <property type="match status" value="1"/>
</dbReference>
<dbReference type="InterPro" id="IPR013106">
    <property type="entry name" value="Ig_V-set"/>
</dbReference>
<evidence type="ECO:0000256" key="8">
    <source>
        <dbReference type="ARBA" id="ARBA00043266"/>
    </source>
</evidence>
<accession>A0A3P9LNF9</accession>
<dbReference type="AlphaFoldDB" id="A0A3P9LNF9"/>
<dbReference type="Proteomes" id="UP000265180">
    <property type="component" value="Chromosome 22"/>
</dbReference>
<dbReference type="PROSITE" id="PS50835">
    <property type="entry name" value="IG_LIKE"/>
    <property type="match status" value="1"/>
</dbReference>
<keyword evidence="3" id="KW-0732">Signal</keyword>
<protein>
    <recommendedName>
        <fullName evidence="9">Ig-like domain-containing protein</fullName>
    </recommendedName>
</protein>
<keyword evidence="5" id="KW-1015">Disulfide bond</keyword>
<evidence type="ECO:0000259" key="9">
    <source>
        <dbReference type="PROSITE" id="PS50835"/>
    </source>
</evidence>
<evidence type="ECO:0000313" key="11">
    <source>
        <dbReference type="Proteomes" id="UP000265180"/>
    </source>
</evidence>
<evidence type="ECO:0000313" key="10">
    <source>
        <dbReference type="Ensembl" id="ENSORLP00020022138.1"/>
    </source>
</evidence>
<evidence type="ECO:0000256" key="7">
    <source>
        <dbReference type="ARBA" id="ARBA00038651"/>
    </source>
</evidence>
<dbReference type="InterPro" id="IPR036179">
    <property type="entry name" value="Ig-like_dom_sf"/>
</dbReference>
<name>A0A3P9LNF9_ORYLA</name>
<dbReference type="CDD" id="cd00099">
    <property type="entry name" value="IgV"/>
    <property type="match status" value="1"/>
</dbReference>
<sequence length="116" mass="12578">NPWTPSGDLLSPPGVSVALECQMGPGLSMSSFTMLWYRQNRPGAPIQLLLTEYEQTKDHFRASIDGPKNNFTLQIHDLSEDDSSIYFCAARHSDAVTADSHTNNTTAPQAAVGAVV</sequence>
<evidence type="ECO:0000256" key="4">
    <source>
        <dbReference type="ARBA" id="ARBA00023136"/>
    </source>
</evidence>
<dbReference type="InterPro" id="IPR003599">
    <property type="entry name" value="Ig_sub"/>
</dbReference>
<reference key="1">
    <citation type="journal article" date="2007" name="Nature">
        <title>The medaka draft genome and insights into vertebrate genome evolution.</title>
        <authorList>
            <person name="Kasahara M."/>
            <person name="Naruse K."/>
            <person name="Sasaki S."/>
            <person name="Nakatani Y."/>
            <person name="Qu W."/>
            <person name="Ahsan B."/>
            <person name="Yamada T."/>
            <person name="Nagayasu Y."/>
            <person name="Doi K."/>
            <person name="Kasai Y."/>
            <person name="Jindo T."/>
            <person name="Kobayashi D."/>
            <person name="Shimada A."/>
            <person name="Toyoda A."/>
            <person name="Kuroki Y."/>
            <person name="Fujiyama A."/>
            <person name="Sasaki T."/>
            <person name="Shimizu A."/>
            <person name="Asakawa S."/>
            <person name="Shimizu N."/>
            <person name="Hashimoto S."/>
            <person name="Yang J."/>
            <person name="Lee Y."/>
            <person name="Matsushima K."/>
            <person name="Sugano S."/>
            <person name="Sakaizumi M."/>
            <person name="Narita T."/>
            <person name="Ohishi K."/>
            <person name="Haga S."/>
            <person name="Ohta F."/>
            <person name="Nomoto H."/>
            <person name="Nogata K."/>
            <person name="Morishita T."/>
            <person name="Endo T."/>
            <person name="Shin-I T."/>
            <person name="Takeda H."/>
            <person name="Morishita S."/>
            <person name="Kohara Y."/>
        </authorList>
    </citation>
    <scope>NUCLEOTIDE SEQUENCE [LARGE SCALE GENOMIC DNA]</scope>
    <source>
        <strain>Hd-rR</strain>
    </source>
</reference>
<dbReference type="Ensembl" id="ENSORLT00020012801.1">
    <property type="protein sequence ID" value="ENSORLP00020022138.1"/>
    <property type="gene ID" value="ENSORLG00020002271.1"/>
</dbReference>